<evidence type="ECO:0000256" key="1">
    <source>
        <dbReference type="ARBA" id="ARBA00001946"/>
    </source>
</evidence>
<comment type="cofactor">
    <cofactor evidence="1">
        <name>Mg(2+)</name>
        <dbReference type="ChEBI" id="CHEBI:18420"/>
    </cofactor>
</comment>
<accession>A0ABV8LLW4</accession>
<comment type="caution">
    <text evidence="6">The sequence shown here is derived from an EMBL/GenBank/DDBJ whole genome shotgun (WGS) entry which is preliminary data.</text>
</comment>
<dbReference type="InterPro" id="IPR020084">
    <property type="entry name" value="NUDIX_hydrolase_CS"/>
</dbReference>
<dbReference type="PANTHER" id="PTHR43046:SF2">
    <property type="entry name" value="8-OXO-DGTP DIPHOSPHATASE-RELATED"/>
    <property type="match status" value="1"/>
</dbReference>
<evidence type="ECO:0000256" key="4">
    <source>
        <dbReference type="RuleBase" id="RU003476"/>
    </source>
</evidence>
<evidence type="ECO:0000313" key="7">
    <source>
        <dbReference type="Proteomes" id="UP001595816"/>
    </source>
</evidence>
<dbReference type="CDD" id="cd18882">
    <property type="entry name" value="NUDIX_Hydrolase"/>
    <property type="match status" value="1"/>
</dbReference>
<dbReference type="Proteomes" id="UP001595816">
    <property type="component" value="Unassembled WGS sequence"/>
</dbReference>
<evidence type="ECO:0000256" key="3">
    <source>
        <dbReference type="ARBA" id="ARBA00022801"/>
    </source>
</evidence>
<organism evidence="6 7">
    <name type="scientific">Hamadaea flava</name>
    <dbReference type="NCBI Taxonomy" id="1742688"/>
    <lineage>
        <taxon>Bacteria</taxon>
        <taxon>Bacillati</taxon>
        <taxon>Actinomycetota</taxon>
        <taxon>Actinomycetes</taxon>
        <taxon>Micromonosporales</taxon>
        <taxon>Micromonosporaceae</taxon>
        <taxon>Hamadaea</taxon>
    </lineage>
</organism>
<dbReference type="RefSeq" id="WP_253754734.1">
    <property type="nucleotide sequence ID" value="NZ_JAMZDZ010000001.1"/>
</dbReference>
<protein>
    <submittedName>
        <fullName evidence="6">NUDIX domain-containing protein</fullName>
    </submittedName>
</protein>
<keyword evidence="7" id="KW-1185">Reference proteome</keyword>
<dbReference type="PROSITE" id="PS51462">
    <property type="entry name" value="NUDIX"/>
    <property type="match status" value="1"/>
</dbReference>
<reference evidence="7" key="1">
    <citation type="journal article" date="2019" name="Int. J. Syst. Evol. Microbiol.">
        <title>The Global Catalogue of Microorganisms (GCM) 10K type strain sequencing project: providing services to taxonomists for standard genome sequencing and annotation.</title>
        <authorList>
            <consortium name="The Broad Institute Genomics Platform"/>
            <consortium name="The Broad Institute Genome Sequencing Center for Infectious Disease"/>
            <person name="Wu L."/>
            <person name="Ma J."/>
        </authorList>
    </citation>
    <scope>NUCLEOTIDE SEQUENCE [LARGE SCALE GENOMIC DNA]</scope>
    <source>
        <strain evidence="7">CGMCC 4.7289</strain>
    </source>
</reference>
<feature type="domain" description="Nudix hydrolase" evidence="5">
    <location>
        <begin position="2"/>
        <end position="132"/>
    </location>
</feature>
<proteinExistence type="inferred from homology"/>
<dbReference type="Gene3D" id="3.90.79.10">
    <property type="entry name" value="Nucleoside Triphosphate Pyrophosphohydrolase"/>
    <property type="match status" value="1"/>
</dbReference>
<gene>
    <name evidence="6" type="ORF">ACFOZ4_11945</name>
</gene>
<dbReference type="InterPro" id="IPR020476">
    <property type="entry name" value="Nudix_hydrolase"/>
</dbReference>
<dbReference type="InterPro" id="IPR000086">
    <property type="entry name" value="NUDIX_hydrolase_dom"/>
</dbReference>
<dbReference type="InterPro" id="IPR015797">
    <property type="entry name" value="NUDIX_hydrolase-like_dom_sf"/>
</dbReference>
<name>A0ABV8LLW4_9ACTN</name>
<dbReference type="EMBL" id="JBHSAY010000006">
    <property type="protein sequence ID" value="MFC4131315.1"/>
    <property type="molecule type" value="Genomic_DNA"/>
</dbReference>
<comment type="similarity">
    <text evidence="2 4">Belongs to the Nudix hydrolase family.</text>
</comment>
<evidence type="ECO:0000259" key="5">
    <source>
        <dbReference type="PROSITE" id="PS51462"/>
    </source>
</evidence>
<dbReference type="PROSITE" id="PS00893">
    <property type="entry name" value="NUDIX_BOX"/>
    <property type="match status" value="1"/>
</dbReference>
<keyword evidence="3 4" id="KW-0378">Hydrolase</keyword>
<dbReference type="PRINTS" id="PR00502">
    <property type="entry name" value="NUDIXFAMILY"/>
</dbReference>
<sequence length="154" mass="17097">MATYEVAAVLLVDADGALLMQLRDEYAPVSPNQWALPGGRIEPGESPIEAAHRELLEETGLVADIEHFWSGPRPYEEGFPHQVTFHFFAGHTDAKQEDVVLGEGLAMVFIPREQALDRDLSASAAMLVPMFLESERYTELTRPTTPPRFPPDHG</sequence>
<evidence type="ECO:0000256" key="2">
    <source>
        <dbReference type="ARBA" id="ARBA00005582"/>
    </source>
</evidence>
<dbReference type="SUPFAM" id="SSF55811">
    <property type="entry name" value="Nudix"/>
    <property type="match status" value="1"/>
</dbReference>
<evidence type="ECO:0000313" key="6">
    <source>
        <dbReference type="EMBL" id="MFC4131315.1"/>
    </source>
</evidence>
<dbReference type="PANTHER" id="PTHR43046">
    <property type="entry name" value="GDP-MANNOSE MANNOSYL HYDROLASE"/>
    <property type="match status" value="1"/>
</dbReference>
<dbReference type="Pfam" id="PF00293">
    <property type="entry name" value="NUDIX"/>
    <property type="match status" value="1"/>
</dbReference>